<keyword evidence="3" id="KW-1185">Reference proteome</keyword>
<dbReference type="EMBL" id="DF237232">
    <property type="protein sequence ID" value="GAQ86349.1"/>
    <property type="molecule type" value="Genomic_DNA"/>
</dbReference>
<evidence type="ECO:0000256" key="1">
    <source>
        <dbReference type="SAM" id="MobiDB-lite"/>
    </source>
</evidence>
<organism evidence="2 3">
    <name type="scientific">Klebsormidium nitens</name>
    <name type="common">Green alga</name>
    <name type="synonym">Ulothrix nitens</name>
    <dbReference type="NCBI Taxonomy" id="105231"/>
    <lineage>
        <taxon>Eukaryota</taxon>
        <taxon>Viridiplantae</taxon>
        <taxon>Streptophyta</taxon>
        <taxon>Klebsormidiophyceae</taxon>
        <taxon>Klebsormidiales</taxon>
        <taxon>Klebsormidiaceae</taxon>
        <taxon>Klebsormidium</taxon>
    </lineage>
</organism>
<dbReference type="OrthoDB" id="6153629at2759"/>
<feature type="region of interest" description="Disordered" evidence="1">
    <location>
        <begin position="37"/>
        <end position="65"/>
    </location>
</feature>
<protein>
    <submittedName>
        <fullName evidence="2">Uncharacterized protein</fullName>
    </submittedName>
</protein>
<feature type="compositionally biased region" description="Low complexity" evidence="1">
    <location>
        <begin position="282"/>
        <end position="296"/>
    </location>
</feature>
<name>A0A1Y1IA91_KLENI</name>
<dbReference type="Proteomes" id="UP000054558">
    <property type="component" value="Unassembled WGS sequence"/>
</dbReference>
<gene>
    <name evidence="2" type="ORF">KFL_002830260</name>
</gene>
<feature type="compositionally biased region" description="Basic and acidic residues" evidence="1">
    <location>
        <begin position="200"/>
        <end position="210"/>
    </location>
</feature>
<evidence type="ECO:0000313" key="2">
    <source>
        <dbReference type="EMBL" id="GAQ86349.1"/>
    </source>
</evidence>
<reference evidence="2 3" key="1">
    <citation type="journal article" date="2014" name="Nat. Commun.">
        <title>Klebsormidium flaccidum genome reveals primary factors for plant terrestrial adaptation.</title>
        <authorList>
            <person name="Hori K."/>
            <person name="Maruyama F."/>
            <person name="Fujisawa T."/>
            <person name="Togashi T."/>
            <person name="Yamamoto N."/>
            <person name="Seo M."/>
            <person name="Sato S."/>
            <person name="Yamada T."/>
            <person name="Mori H."/>
            <person name="Tajima N."/>
            <person name="Moriyama T."/>
            <person name="Ikeuchi M."/>
            <person name="Watanabe M."/>
            <person name="Wada H."/>
            <person name="Kobayashi K."/>
            <person name="Saito M."/>
            <person name="Masuda T."/>
            <person name="Sasaki-Sekimoto Y."/>
            <person name="Mashiguchi K."/>
            <person name="Awai K."/>
            <person name="Shimojima M."/>
            <person name="Masuda S."/>
            <person name="Iwai M."/>
            <person name="Nobusawa T."/>
            <person name="Narise T."/>
            <person name="Kondo S."/>
            <person name="Saito H."/>
            <person name="Sato R."/>
            <person name="Murakawa M."/>
            <person name="Ihara Y."/>
            <person name="Oshima-Yamada Y."/>
            <person name="Ohtaka K."/>
            <person name="Satoh M."/>
            <person name="Sonobe K."/>
            <person name="Ishii M."/>
            <person name="Ohtani R."/>
            <person name="Kanamori-Sato M."/>
            <person name="Honoki R."/>
            <person name="Miyazaki D."/>
            <person name="Mochizuki H."/>
            <person name="Umetsu J."/>
            <person name="Higashi K."/>
            <person name="Shibata D."/>
            <person name="Kamiya Y."/>
            <person name="Sato N."/>
            <person name="Nakamura Y."/>
            <person name="Tabata S."/>
            <person name="Ida S."/>
            <person name="Kurokawa K."/>
            <person name="Ohta H."/>
        </authorList>
    </citation>
    <scope>NUCLEOTIDE SEQUENCE [LARGE SCALE GENOMIC DNA]</scope>
    <source>
        <strain evidence="2 3">NIES-2285</strain>
    </source>
</reference>
<proteinExistence type="predicted"/>
<evidence type="ECO:0000313" key="3">
    <source>
        <dbReference type="Proteomes" id="UP000054558"/>
    </source>
</evidence>
<sequence length="430" mass="47341">MACQFGQMDPLMAEAYANGLFPEGVFVNPQLVHGPRAPQMHGFFPGAQDEGRAQDEMHEDQEGGQGDEAAFDAHAANQQAQAAAEEAFGMQQLQHLFQGLSDNIIARVKGELTQSVSASVQDAVSSTLAGKKRRAEAIKNDGIKKQFVPLEEACLRMEHVKSSLKNFTEGETEEISHDDAVKMQDRTSWMKKQLKRTKKDFKAEEKEKESKKKTKQGFKPKFFQKTKSFYPRGGFSVGRGGGFYQAPGGGKPCYSSDAESLHLLSDFTGAAEFEGSRRPSESSFSKPTTLPSSSSAPPAPREPWLRNRLRDQLSFWRTICTSAFVLSIISVGYQLPWLEGPPPGPSFKANHPSAFQFPDFVSDAVASLVVTGAAQEVFFKPFIISPLGVVPKGVDKLRLILDLRCVNSFLRVDKFKYESETAGLVCTPLD</sequence>
<accession>A0A1Y1IA91</accession>
<dbReference type="AlphaFoldDB" id="A0A1Y1IA91"/>
<feature type="region of interest" description="Disordered" evidence="1">
    <location>
        <begin position="274"/>
        <end position="303"/>
    </location>
</feature>
<feature type="region of interest" description="Disordered" evidence="1">
    <location>
        <begin position="192"/>
        <end position="217"/>
    </location>
</feature>